<comment type="caution">
    <text evidence="2">The sequence shown here is derived from an EMBL/GenBank/DDBJ whole genome shotgun (WGS) entry which is preliminary data.</text>
</comment>
<name>A0AAX2AKJ4_9BACT</name>
<evidence type="ECO:0000313" key="2">
    <source>
        <dbReference type="EMBL" id="RXK16849.1"/>
    </source>
</evidence>
<protein>
    <submittedName>
        <fullName evidence="2">Toluene tolerance protein</fullName>
    </submittedName>
</protein>
<dbReference type="Pfam" id="PF05494">
    <property type="entry name" value="MlaC"/>
    <property type="match status" value="1"/>
</dbReference>
<sequence>MLKKFITILLLTTSLFAMQKEDIKENMSKNIYNVLEILKNKSLSKEQKGKEIIKIMDTSFDYQIMSMLALGSNWKSISNEQKSNFSKAFEIRLKDSYIDKLELYTNQKMQINELEEIKNRLVLKTLLVGEKENFPIDYKFYKNNKNNQWFIYDVNILGVSIIQTYRTQFEQYLKDKSIESLIEYLKTKNEV</sequence>
<dbReference type="EMBL" id="NXID01000003">
    <property type="protein sequence ID" value="RXK16849.1"/>
    <property type="molecule type" value="Genomic_DNA"/>
</dbReference>
<keyword evidence="1" id="KW-0732">Signal</keyword>
<dbReference type="KEGG" id="amyt:AMYT_1196"/>
<dbReference type="InterPro" id="IPR042245">
    <property type="entry name" value="Tgt2/MlaC_sf"/>
</dbReference>
<dbReference type="RefSeq" id="WP_114841641.1">
    <property type="nucleotide sequence ID" value="NZ_CP031219.1"/>
</dbReference>
<dbReference type="PANTHER" id="PTHR36573:SF1">
    <property type="entry name" value="INTERMEMBRANE PHOSPHOLIPID TRANSPORT SYSTEM BINDING PROTEIN MLAC"/>
    <property type="match status" value="1"/>
</dbReference>
<dbReference type="PANTHER" id="PTHR36573">
    <property type="entry name" value="INTERMEMBRANE PHOSPHOLIPID TRANSPORT SYSTEM BINDING PROTEIN MLAC"/>
    <property type="match status" value="1"/>
</dbReference>
<proteinExistence type="predicted"/>
<evidence type="ECO:0000256" key="1">
    <source>
        <dbReference type="SAM" id="SignalP"/>
    </source>
</evidence>
<reference evidence="2 3" key="1">
    <citation type="submission" date="2017-09" db="EMBL/GenBank/DDBJ databases">
        <title>Genomics of the genus Arcobacter.</title>
        <authorList>
            <person name="Perez-Cataluna A."/>
            <person name="Figueras M.J."/>
            <person name="Salas-Masso N."/>
        </authorList>
    </citation>
    <scope>NUCLEOTIDE SEQUENCE [LARGE SCALE GENOMIC DNA]</scope>
    <source>
        <strain evidence="2 3">CECT 7386</strain>
    </source>
</reference>
<evidence type="ECO:0000313" key="3">
    <source>
        <dbReference type="Proteomes" id="UP000290092"/>
    </source>
</evidence>
<keyword evidence="3" id="KW-1185">Reference proteome</keyword>
<feature type="chain" id="PRO_5043679384" evidence="1">
    <location>
        <begin position="20"/>
        <end position="191"/>
    </location>
</feature>
<feature type="signal peptide" evidence="1">
    <location>
        <begin position="1"/>
        <end position="19"/>
    </location>
</feature>
<dbReference type="AlphaFoldDB" id="A0AAX2AKJ4"/>
<gene>
    <name evidence="2" type="ORF">CP985_01440</name>
</gene>
<dbReference type="Gene3D" id="3.10.450.710">
    <property type="entry name" value="Tgt2/MlaC"/>
    <property type="match status" value="1"/>
</dbReference>
<accession>A0AAX2AKJ4</accession>
<organism evidence="2 3">
    <name type="scientific">Malaciobacter mytili LMG 24559</name>
    <dbReference type="NCBI Taxonomy" id="1032238"/>
    <lineage>
        <taxon>Bacteria</taxon>
        <taxon>Pseudomonadati</taxon>
        <taxon>Campylobacterota</taxon>
        <taxon>Epsilonproteobacteria</taxon>
        <taxon>Campylobacterales</taxon>
        <taxon>Arcobacteraceae</taxon>
        <taxon>Malaciobacter</taxon>
    </lineage>
</organism>
<dbReference type="InterPro" id="IPR008869">
    <property type="entry name" value="MlaC/ttg2D"/>
</dbReference>
<dbReference type="Proteomes" id="UP000290092">
    <property type="component" value="Unassembled WGS sequence"/>
</dbReference>